<sequence length="292" mass="32488">MPCYWPVPAFQGMPGEALRLMPPVGTANLAVPCGRCLGCRTDRAADWARRATHEASLWPVTSFVTLTYDDDHLPVGGHLVPKDLQDFLKRLRIHAHRHSRSVDGDRGAGVRYLACGEYGDRTQRPHYHAILFNAGFRDAYPVGKDMAESPLLAKLWPFGSNRVSEFTPARANYVAQYTLKKIGQSDCDADGVVRPAPFLRVSTRPGIGAPWLSRFREDLAHGYLVADGRKASVPRAYLRRLREESPQLADTVQARAEATRVAVGSDRNDPARLRAAELIHQRRKALSESRAL</sequence>
<evidence type="ECO:0000259" key="1">
    <source>
        <dbReference type="Pfam" id="PF23343"/>
    </source>
</evidence>
<accession>A0A1D8MK80</accession>
<proteinExistence type="predicted"/>
<name>A0A1D8MK80_9VIRU</name>
<reference evidence="2" key="1">
    <citation type="submission" date="2016-05" db="EMBL/GenBank/DDBJ databases">
        <title>Viral Hybridization Blurs Taxonomic Lines in a Wastewater Treatment Plant.</title>
        <authorList>
            <person name="Pearson V.M.M."/>
            <person name="Caudle S.B."/>
            <person name="Rokyta D.R."/>
        </authorList>
    </citation>
    <scope>NUCLEOTIDE SEQUENCE</scope>
    <source>
        <strain evidence="2">Wastewater_Microviridae_FL7</strain>
    </source>
</reference>
<dbReference type="InterPro" id="IPR056906">
    <property type="entry name" value="ORF2/G2P_dom"/>
</dbReference>
<feature type="domain" description="Replication-associated protein ORF2/G2P" evidence="1">
    <location>
        <begin position="62"/>
        <end position="181"/>
    </location>
</feature>
<dbReference type="Pfam" id="PF23343">
    <property type="entry name" value="REP_ORF2-G2P"/>
    <property type="match status" value="1"/>
</dbReference>
<protein>
    <submittedName>
        <fullName evidence="2">Putative replication protein VP4</fullName>
    </submittedName>
</protein>
<dbReference type="EMBL" id="KX259461">
    <property type="protein sequence ID" value="AOV86346.1"/>
    <property type="molecule type" value="Genomic_DNA"/>
</dbReference>
<evidence type="ECO:0000313" key="2">
    <source>
        <dbReference type="EMBL" id="AOV86346.1"/>
    </source>
</evidence>
<organism evidence="2">
    <name type="scientific">uncultured virus</name>
    <dbReference type="NCBI Taxonomy" id="340016"/>
    <lineage>
        <taxon>Viruses</taxon>
        <taxon>environmental samples</taxon>
    </lineage>
</organism>